<dbReference type="PRINTS" id="PR00449">
    <property type="entry name" value="RASTRNSFRMNG"/>
</dbReference>
<proteinExistence type="predicted"/>
<gene>
    <name evidence="3" type="ORF">M0811_11371</name>
</gene>
<protein>
    <submittedName>
        <fullName evidence="3">Small g-protein ras2</fullName>
    </submittedName>
</protein>
<accession>A0A9Q0LC71</accession>
<dbReference type="Pfam" id="PF00071">
    <property type="entry name" value="Ras"/>
    <property type="match status" value="1"/>
</dbReference>
<organism evidence="3 4">
    <name type="scientific">Anaeramoeba ignava</name>
    <name type="common">Anaerobic marine amoeba</name>
    <dbReference type="NCBI Taxonomy" id="1746090"/>
    <lineage>
        <taxon>Eukaryota</taxon>
        <taxon>Metamonada</taxon>
        <taxon>Anaeramoebidae</taxon>
        <taxon>Anaeramoeba</taxon>
    </lineage>
</organism>
<dbReference type="GO" id="GO:0007165">
    <property type="term" value="P:signal transduction"/>
    <property type="evidence" value="ECO:0007669"/>
    <property type="project" value="InterPro"/>
</dbReference>
<dbReference type="SUPFAM" id="SSF52540">
    <property type="entry name" value="P-loop containing nucleoside triphosphate hydrolases"/>
    <property type="match status" value="1"/>
</dbReference>
<evidence type="ECO:0000256" key="1">
    <source>
        <dbReference type="ARBA" id="ARBA00022741"/>
    </source>
</evidence>
<dbReference type="PANTHER" id="PTHR24070">
    <property type="entry name" value="RAS, DI-RAS, AND RHEB FAMILY MEMBERS OF SMALL GTPASE SUPERFAMILY"/>
    <property type="match status" value="1"/>
</dbReference>
<dbReference type="SMART" id="SM00175">
    <property type="entry name" value="RAB"/>
    <property type="match status" value="1"/>
</dbReference>
<keyword evidence="4" id="KW-1185">Reference proteome</keyword>
<dbReference type="InterPro" id="IPR020849">
    <property type="entry name" value="Small_GTPase_Ras-type"/>
</dbReference>
<dbReference type="InterPro" id="IPR027417">
    <property type="entry name" value="P-loop_NTPase"/>
</dbReference>
<keyword evidence="1" id="KW-0547">Nucleotide-binding</keyword>
<dbReference type="PROSITE" id="PS51421">
    <property type="entry name" value="RAS"/>
    <property type="match status" value="1"/>
</dbReference>
<dbReference type="GO" id="GO:0005525">
    <property type="term" value="F:GTP binding"/>
    <property type="evidence" value="ECO:0007669"/>
    <property type="project" value="UniProtKB-KW"/>
</dbReference>
<evidence type="ECO:0000313" key="4">
    <source>
        <dbReference type="Proteomes" id="UP001149090"/>
    </source>
</evidence>
<name>A0A9Q0LC71_ANAIG</name>
<dbReference type="GO" id="GO:0003924">
    <property type="term" value="F:GTPase activity"/>
    <property type="evidence" value="ECO:0007669"/>
    <property type="project" value="InterPro"/>
</dbReference>
<dbReference type="Proteomes" id="UP001149090">
    <property type="component" value="Unassembled WGS sequence"/>
</dbReference>
<dbReference type="GO" id="GO:0016020">
    <property type="term" value="C:membrane"/>
    <property type="evidence" value="ECO:0007669"/>
    <property type="project" value="InterPro"/>
</dbReference>
<reference evidence="3" key="1">
    <citation type="submission" date="2022-10" db="EMBL/GenBank/DDBJ databases">
        <title>Novel sulphate-reducing endosymbionts in the free-living metamonad Anaeramoeba.</title>
        <authorList>
            <person name="Jerlstrom-Hultqvist J."/>
            <person name="Cepicka I."/>
            <person name="Gallot-Lavallee L."/>
            <person name="Salas-Leiva D."/>
            <person name="Curtis B.A."/>
            <person name="Zahonova K."/>
            <person name="Pipaliya S."/>
            <person name="Dacks J."/>
            <person name="Roger A.J."/>
        </authorList>
    </citation>
    <scope>NUCLEOTIDE SEQUENCE</scope>
    <source>
        <strain evidence="3">BMAN</strain>
    </source>
</reference>
<dbReference type="InterPro" id="IPR005225">
    <property type="entry name" value="Small_GTP-bd"/>
</dbReference>
<keyword evidence="2" id="KW-0342">GTP-binding</keyword>
<dbReference type="PROSITE" id="PS51419">
    <property type="entry name" value="RAB"/>
    <property type="match status" value="1"/>
</dbReference>
<dbReference type="PROSITE" id="PS51420">
    <property type="entry name" value="RHO"/>
    <property type="match status" value="1"/>
</dbReference>
<comment type="caution">
    <text evidence="3">The sequence shown here is derived from an EMBL/GenBank/DDBJ whole genome shotgun (WGS) entry which is preliminary data.</text>
</comment>
<dbReference type="InterPro" id="IPR001806">
    <property type="entry name" value="Small_GTPase"/>
</dbReference>
<dbReference type="NCBIfam" id="TIGR00231">
    <property type="entry name" value="small_GTP"/>
    <property type="match status" value="1"/>
</dbReference>
<dbReference type="SMART" id="SM00174">
    <property type="entry name" value="RHO"/>
    <property type="match status" value="1"/>
</dbReference>
<dbReference type="SMART" id="SM00173">
    <property type="entry name" value="RAS"/>
    <property type="match status" value="1"/>
</dbReference>
<dbReference type="AlphaFoldDB" id="A0A9Q0LC71"/>
<sequence length="193" mass="22826">MNDEGLYFNIGLFGKVDVGKSIIAVKYITNHFIEYQDPCIEDEYRRLNELNDQKLYTSILDTAYPRDIYDPFQRWVEYSQVFVLIYSIIDKSSFQEILEIHEKILHFLNVQDYPKILIGNKSDLFTKREVKTKQGKELAKQLNCKYIETSAKTGENIHQLFYEASILAFEEMKKNPNKFKNQNKKKKGKCLLM</sequence>
<evidence type="ECO:0000313" key="3">
    <source>
        <dbReference type="EMBL" id="KAJ5070006.1"/>
    </source>
</evidence>
<evidence type="ECO:0000256" key="2">
    <source>
        <dbReference type="ARBA" id="ARBA00023134"/>
    </source>
</evidence>
<dbReference type="Gene3D" id="3.40.50.300">
    <property type="entry name" value="P-loop containing nucleotide triphosphate hydrolases"/>
    <property type="match status" value="1"/>
</dbReference>
<dbReference type="EMBL" id="JAPDFW010000100">
    <property type="protein sequence ID" value="KAJ5070006.1"/>
    <property type="molecule type" value="Genomic_DNA"/>
</dbReference>